<dbReference type="WBParaSite" id="ES5_v2.g24214.t1">
    <property type="protein sequence ID" value="ES5_v2.g24214.t1"/>
    <property type="gene ID" value="ES5_v2.g24214"/>
</dbReference>
<protein>
    <submittedName>
        <fullName evidence="2">F-box domain-containing protein</fullName>
    </submittedName>
</protein>
<proteinExistence type="predicted"/>
<evidence type="ECO:0000313" key="1">
    <source>
        <dbReference type="Proteomes" id="UP000887579"/>
    </source>
</evidence>
<accession>A0AC34G3I2</accession>
<reference evidence="2" key="1">
    <citation type="submission" date="2022-11" db="UniProtKB">
        <authorList>
            <consortium name="WormBaseParasite"/>
        </authorList>
    </citation>
    <scope>IDENTIFICATION</scope>
</reference>
<organism evidence="1 2">
    <name type="scientific">Panagrolaimus sp. ES5</name>
    <dbReference type="NCBI Taxonomy" id="591445"/>
    <lineage>
        <taxon>Eukaryota</taxon>
        <taxon>Metazoa</taxon>
        <taxon>Ecdysozoa</taxon>
        <taxon>Nematoda</taxon>
        <taxon>Chromadorea</taxon>
        <taxon>Rhabditida</taxon>
        <taxon>Tylenchina</taxon>
        <taxon>Panagrolaimomorpha</taxon>
        <taxon>Panagrolaimoidea</taxon>
        <taxon>Panagrolaimidae</taxon>
        <taxon>Panagrolaimus</taxon>
    </lineage>
</organism>
<sequence>MITFNAENMVRQHFAFPAPIMDYIFKNVEPKHLIKLYQTCKFFYNKFHRNIIQNLEIVDDGEAEVLDPTKTIICVSNPFLSKFADFCITDSLIYRAAKNNERLLNFSQCTVKKLELSEKILWEEFVMLTKAGTVEVLKVKGIHGKTPLTFAPVEEIIAQVPNATSIEISESTITEKTSESLLSLNHEADIKNFVLKNIKKPFSIDSDMLIDFFVKNAHLGCNICIEFELWPETNKKRRAF</sequence>
<evidence type="ECO:0000313" key="2">
    <source>
        <dbReference type="WBParaSite" id="ES5_v2.g24214.t1"/>
    </source>
</evidence>
<dbReference type="Proteomes" id="UP000887579">
    <property type="component" value="Unplaced"/>
</dbReference>
<name>A0AC34G3I2_9BILA</name>